<keyword evidence="2" id="KW-1185">Reference proteome</keyword>
<dbReference type="KEGG" id="sbf:JCM31447_24440"/>
<dbReference type="Proteomes" id="UP000291236">
    <property type="component" value="Chromosome"/>
</dbReference>
<dbReference type="RefSeq" id="WP_172603924.1">
    <property type="nucleotide sequence ID" value="NZ_AP019368.1"/>
</dbReference>
<gene>
    <name evidence="1" type="ORF">JCM31447_24440</name>
</gene>
<dbReference type="EMBL" id="AP019368">
    <property type="protein sequence ID" value="BBH53990.1"/>
    <property type="molecule type" value="Genomic_DNA"/>
</dbReference>
<name>A0A4P2VPB3_FLUSA</name>
<protein>
    <submittedName>
        <fullName evidence="1">Uncharacterized protein</fullName>
    </submittedName>
</protein>
<sequence>MCEGQPTRLLTFLDDQNFCKPFERFITQQNYKPVELRDEEIEDAFHITEL</sequence>
<dbReference type="AlphaFoldDB" id="A0A4P2VPB3"/>
<reference evidence="1 2" key="1">
    <citation type="submission" date="2018-12" db="EMBL/GenBank/DDBJ databases">
        <title>Rubrispira sanarue gen. nov., sp., nov., a member of the order Silvanigrellales, isolated from a brackish lake in Hamamatsu Japan.</title>
        <authorList>
            <person name="Maejima Y."/>
            <person name="Iino T."/>
            <person name="Muraguchi Y."/>
            <person name="Fukuda K."/>
            <person name="Nojiri H."/>
            <person name="Ohkuma M."/>
            <person name="Moriuchi R."/>
            <person name="Dohra H."/>
            <person name="Kimbara K."/>
            <person name="Shintani M."/>
        </authorList>
    </citation>
    <scope>NUCLEOTIDE SEQUENCE [LARGE SCALE GENOMIC DNA]</scope>
    <source>
        <strain evidence="1 2">RF1110005</strain>
    </source>
</reference>
<accession>A0A4P2VPB3</accession>
<evidence type="ECO:0000313" key="2">
    <source>
        <dbReference type="Proteomes" id="UP000291236"/>
    </source>
</evidence>
<organism evidence="1 2">
    <name type="scientific">Fluviispira sanaruensis</name>
    <dbReference type="NCBI Taxonomy" id="2493639"/>
    <lineage>
        <taxon>Bacteria</taxon>
        <taxon>Pseudomonadati</taxon>
        <taxon>Bdellovibrionota</taxon>
        <taxon>Oligoflexia</taxon>
        <taxon>Silvanigrellales</taxon>
        <taxon>Silvanigrellaceae</taxon>
        <taxon>Fluviispira</taxon>
    </lineage>
</organism>
<proteinExistence type="predicted"/>
<evidence type="ECO:0000313" key="1">
    <source>
        <dbReference type="EMBL" id="BBH53990.1"/>
    </source>
</evidence>